<dbReference type="Proteomes" id="UP000005150">
    <property type="component" value="Unassembled WGS sequence"/>
</dbReference>
<dbReference type="InterPro" id="IPR032675">
    <property type="entry name" value="LRR_dom_sf"/>
</dbReference>
<dbReference type="InterPro" id="IPR026906">
    <property type="entry name" value="LRR_5"/>
</dbReference>
<protein>
    <submittedName>
        <fullName evidence="2">Uncharacterized protein</fullName>
    </submittedName>
</protein>
<name>I9HYM6_9BACE</name>
<dbReference type="PANTHER" id="PTHR45661:SF3">
    <property type="entry name" value="IG-LIKE DOMAIN-CONTAINING PROTEIN"/>
    <property type="match status" value="1"/>
</dbReference>
<feature type="signal peptide" evidence="1">
    <location>
        <begin position="1"/>
        <end position="20"/>
    </location>
</feature>
<dbReference type="Gene3D" id="3.80.10.10">
    <property type="entry name" value="Ribonuclease Inhibitor"/>
    <property type="match status" value="2"/>
</dbReference>
<dbReference type="InterPro" id="IPR053139">
    <property type="entry name" value="Surface_bspA-like"/>
</dbReference>
<keyword evidence="1" id="KW-0732">Signal</keyword>
<dbReference type="HOGENOM" id="CLU_582082_0_0_10"/>
<evidence type="ECO:0000313" key="3">
    <source>
        <dbReference type="Proteomes" id="UP000005150"/>
    </source>
</evidence>
<feature type="non-terminal residue" evidence="2">
    <location>
        <position position="505"/>
    </location>
</feature>
<gene>
    <name evidence="2" type="ORF">HMPREF1071_01789</name>
</gene>
<reference evidence="2 3" key="1">
    <citation type="submission" date="2012-02" db="EMBL/GenBank/DDBJ databases">
        <title>The Genome Sequence of Bacteroides salyersiae CL02T12C01.</title>
        <authorList>
            <consortium name="The Broad Institute Genome Sequencing Platform"/>
            <person name="Earl A."/>
            <person name="Ward D."/>
            <person name="Feldgarden M."/>
            <person name="Gevers D."/>
            <person name="Zitomersky N.L."/>
            <person name="Coyne M.J."/>
            <person name="Comstock L.E."/>
            <person name="Young S.K."/>
            <person name="Zeng Q."/>
            <person name="Gargeya S."/>
            <person name="Fitzgerald M."/>
            <person name="Haas B."/>
            <person name="Abouelleil A."/>
            <person name="Alvarado L."/>
            <person name="Arachchi H.M."/>
            <person name="Berlin A."/>
            <person name="Chapman S.B."/>
            <person name="Gearin G."/>
            <person name="Goldberg J."/>
            <person name="Griggs A."/>
            <person name="Gujja S."/>
            <person name="Hansen M."/>
            <person name="Heiman D."/>
            <person name="Howarth C."/>
            <person name="Larimer J."/>
            <person name="Lui A."/>
            <person name="MacDonald P.J.P."/>
            <person name="McCowen C."/>
            <person name="Montmayeur A."/>
            <person name="Murphy C."/>
            <person name="Neiman D."/>
            <person name="Pearson M."/>
            <person name="Priest M."/>
            <person name="Roberts A."/>
            <person name="Saif S."/>
            <person name="Shea T."/>
            <person name="Sisk P."/>
            <person name="Stolte C."/>
            <person name="Sykes S."/>
            <person name="Wortman J."/>
            <person name="Nusbaum C."/>
            <person name="Birren B."/>
        </authorList>
    </citation>
    <scope>NUCLEOTIDE SEQUENCE [LARGE SCALE GENOMIC DNA]</scope>
    <source>
        <strain evidence="2 3">CL02T12C01</strain>
    </source>
</reference>
<evidence type="ECO:0000256" key="1">
    <source>
        <dbReference type="SAM" id="SignalP"/>
    </source>
</evidence>
<dbReference type="SUPFAM" id="SSF52058">
    <property type="entry name" value="L domain-like"/>
    <property type="match status" value="1"/>
</dbReference>
<proteinExistence type="predicted"/>
<organism evidence="2 3">
    <name type="scientific">Bacteroides salyersiae CL02T12C01</name>
    <dbReference type="NCBI Taxonomy" id="997887"/>
    <lineage>
        <taxon>Bacteria</taxon>
        <taxon>Pseudomonadati</taxon>
        <taxon>Bacteroidota</taxon>
        <taxon>Bacteroidia</taxon>
        <taxon>Bacteroidales</taxon>
        <taxon>Bacteroidaceae</taxon>
        <taxon>Bacteroides</taxon>
    </lineage>
</organism>
<dbReference type="RefSeq" id="WP_007479708.1">
    <property type="nucleotide sequence ID" value="NZ_JH724307.1"/>
</dbReference>
<dbReference type="InterPro" id="IPR013783">
    <property type="entry name" value="Ig-like_fold"/>
</dbReference>
<dbReference type="PANTHER" id="PTHR45661">
    <property type="entry name" value="SURFACE ANTIGEN"/>
    <property type="match status" value="1"/>
</dbReference>
<dbReference type="EMBL" id="AGXV01000022">
    <property type="protein sequence ID" value="EIY65594.1"/>
    <property type="molecule type" value="Genomic_DNA"/>
</dbReference>
<accession>I9HYM6</accession>
<comment type="caution">
    <text evidence="2">The sequence shown here is derived from an EMBL/GenBank/DDBJ whole genome shotgun (WGS) entry which is preliminary data.</text>
</comment>
<dbReference type="AlphaFoldDB" id="I9HYM6"/>
<keyword evidence="3" id="KW-1185">Reference proteome</keyword>
<dbReference type="Gene3D" id="2.60.40.10">
    <property type="entry name" value="Immunoglobulins"/>
    <property type="match status" value="1"/>
</dbReference>
<evidence type="ECO:0000313" key="2">
    <source>
        <dbReference type="EMBL" id="EIY65594.1"/>
    </source>
</evidence>
<feature type="chain" id="PRO_5003721086" evidence="1">
    <location>
        <begin position="21"/>
        <end position="505"/>
    </location>
</feature>
<dbReference type="Pfam" id="PF13306">
    <property type="entry name" value="LRR_5"/>
    <property type="match status" value="1"/>
</dbReference>
<sequence length="505" mass="54649">MKKIFLYICMICLAGLSTYAAINGTQANDDTFATNALKEGSFPLTFEQESTTAPWTTAGNGVVTSSNKEANSEVGFSTTFNLSFDATVSFDWSVNGDQLIFYVDNKQVTNISGIISNYTPYSYDLKTGVHTLKWSYKNSSSATTGDDRGYVKNIYMSPTSFIMPGVAYPVCETQLYFGNVVKNAPTTVNLNVRNIGSEQLNITKVTTDNTIFSIGDYEKNIPALETRTIPFTVTVTAEGLIEAKAIIVTNGGTREVSLRANCTSDITSIAVTSPGNLSNQVSASDYAKINNLKLTGVINDTDIAFIKQNLTAVKTLDLLDASFINNSINTQFQKNTWVTLILPKGTLTINSAALQESEWLQSIVLPEGLTDINSNAFYKCSSLQNIVLPSTLRTIGIRAFNDCASLKAITIPDRVESIEQYVFYECSALEEIIIGNGVKSISGYGPFEGCNNLKKVVIGNGLTDLTGSIFQGKTNLTEVILGENITTIGSSCFMGCTGLEKITLP</sequence>